<evidence type="ECO:0000313" key="1">
    <source>
        <dbReference type="EMBL" id="MCI33404.1"/>
    </source>
</evidence>
<dbReference type="EMBL" id="LXQA010204152">
    <property type="protein sequence ID" value="MCI33404.1"/>
    <property type="molecule type" value="Genomic_DNA"/>
</dbReference>
<organism evidence="1 2">
    <name type="scientific">Trifolium medium</name>
    <dbReference type="NCBI Taxonomy" id="97028"/>
    <lineage>
        <taxon>Eukaryota</taxon>
        <taxon>Viridiplantae</taxon>
        <taxon>Streptophyta</taxon>
        <taxon>Embryophyta</taxon>
        <taxon>Tracheophyta</taxon>
        <taxon>Spermatophyta</taxon>
        <taxon>Magnoliopsida</taxon>
        <taxon>eudicotyledons</taxon>
        <taxon>Gunneridae</taxon>
        <taxon>Pentapetalae</taxon>
        <taxon>rosids</taxon>
        <taxon>fabids</taxon>
        <taxon>Fabales</taxon>
        <taxon>Fabaceae</taxon>
        <taxon>Papilionoideae</taxon>
        <taxon>50 kb inversion clade</taxon>
        <taxon>NPAAA clade</taxon>
        <taxon>Hologalegina</taxon>
        <taxon>IRL clade</taxon>
        <taxon>Trifolieae</taxon>
        <taxon>Trifolium</taxon>
    </lineage>
</organism>
<reference evidence="1 2" key="1">
    <citation type="journal article" date="2018" name="Front. Plant Sci.">
        <title>Red Clover (Trifolium pratense) and Zigzag Clover (T. medium) - A Picture of Genomic Similarities and Differences.</title>
        <authorList>
            <person name="Dluhosova J."/>
            <person name="Istvanek J."/>
            <person name="Nedelnik J."/>
            <person name="Repkova J."/>
        </authorList>
    </citation>
    <scope>NUCLEOTIDE SEQUENCE [LARGE SCALE GENOMIC DNA]</scope>
    <source>
        <strain evidence="2">cv. 10/8</strain>
        <tissue evidence="1">Leaf</tissue>
    </source>
</reference>
<accession>A0A392RBK3</accession>
<comment type="caution">
    <text evidence="1">The sequence shown here is derived from an EMBL/GenBank/DDBJ whole genome shotgun (WGS) entry which is preliminary data.</text>
</comment>
<dbReference type="AlphaFoldDB" id="A0A392RBK3"/>
<protein>
    <submittedName>
        <fullName evidence="1">Uncharacterized protein</fullName>
    </submittedName>
</protein>
<dbReference type="Proteomes" id="UP000265520">
    <property type="component" value="Unassembled WGS sequence"/>
</dbReference>
<feature type="non-terminal residue" evidence="1">
    <location>
        <position position="32"/>
    </location>
</feature>
<keyword evidence="2" id="KW-1185">Reference proteome</keyword>
<name>A0A392RBK3_9FABA</name>
<sequence>MRKAMKRCGRAKPSEELVGVEARCLRIRHRIE</sequence>
<proteinExistence type="predicted"/>
<evidence type="ECO:0000313" key="2">
    <source>
        <dbReference type="Proteomes" id="UP000265520"/>
    </source>
</evidence>